<dbReference type="InterPro" id="IPR011698">
    <property type="entry name" value="GATase_3"/>
</dbReference>
<dbReference type="HAMAP" id="MF_02213">
    <property type="entry name" value="Lipid_II_synth_GatD"/>
    <property type="match status" value="1"/>
</dbReference>
<dbReference type="Proteomes" id="UP001211044">
    <property type="component" value="Chromosome"/>
</dbReference>
<comment type="function">
    <text evidence="2">The lipid II isoglutaminyl synthase complex catalyzes the formation of alpha-D-isoglutamine in the cell wall lipid II stem peptide. The GatD subunit catalyzes the hydrolysis of glutamine to glutamate and ammonia. The resulting ammonia molecule is channeled to the active site of MurT.</text>
</comment>
<proteinExistence type="inferred from homology"/>
<dbReference type="CDD" id="cd01750">
    <property type="entry name" value="GATase1_CobQ"/>
    <property type="match status" value="1"/>
</dbReference>
<feature type="domain" description="CobB/CobQ-like glutamine amidotransferase" evidence="3">
    <location>
        <begin position="6"/>
        <end position="169"/>
    </location>
</feature>
<keyword evidence="2" id="KW-0573">Peptidoglycan synthesis</keyword>
<comment type="catalytic activity">
    <reaction evidence="2">
        <text>L-glutamine + H2O = L-glutamate + NH4(+)</text>
        <dbReference type="Rhea" id="RHEA:15889"/>
        <dbReference type="ChEBI" id="CHEBI:15377"/>
        <dbReference type="ChEBI" id="CHEBI:28938"/>
        <dbReference type="ChEBI" id="CHEBI:29985"/>
        <dbReference type="ChEBI" id="CHEBI:58359"/>
        <dbReference type="EC" id="3.5.1.2"/>
    </reaction>
</comment>
<gene>
    <name evidence="2" type="primary">gatD</name>
    <name evidence="4" type="ORF">PIG85_09245</name>
</gene>
<organism evidence="4 5">
    <name type="scientific">Winkia neuii subsp. anitrata</name>
    <dbReference type="NCBI Taxonomy" id="29318"/>
    <lineage>
        <taxon>Bacteria</taxon>
        <taxon>Bacillati</taxon>
        <taxon>Actinomycetota</taxon>
        <taxon>Actinomycetes</taxon>
        <taxon>Actinomycetales</taxon>
        <taxon>Actinomycetaceae</taxon>
        <taxon>Winkia</taxon>
    </lineage>
</organism>
<dbReference type="EC" id="3.5.1.2" evidence="2"/>
<dbReference type="PANTHER" id="PTHR21343">
    <property type="entry name" value="DETHIOBIOTIN SYNTHETASE"/>
    <property type="match status" value="1"/>
</dbReference>
<name>A0AB38XNW0_9ACTO</name>
<dbReference type="InterPro" id="IPR033949">
    <property type="entry name" value="CobQ_GATase1"/>
</dbReference>
<comment type="similarity">
    <text evidence="2">Belongs to the CobB/CobQ family. GatD subfamily.</text>
</comment>
<dbReference type="PROSITE" id="PS51274">
    <property type="entry name" value="GATASE_COBBQ"/>
    <property type="match status" value="1"/>
</dbReference>
<dbReference type="Gene3D" id="3.40.50.880">
    <property type="match status" value="1"/>
</dbReference>
<accession>A0AB38XNW0</accession>
<keyword evidence="2" id="KW-0436">Ligase</keyword>
<dbReference type="KEGG" id="wne:PIG85_09245"/>
<sequence length="280" mass="28601">MSEALRIGVLMPEVLGTYGDSGNAVVLAQRANWRGIPAEVVHVGVSEAIPSELDIYTLGGGEDIAQTIASRHLAGDNGLKRAIEAGKPVLAVCAALQVLGNWYSDAKGNRTAGAGLLDVVTMPQGARAIGELATSPAISGLDQELLGFENHGGATMLGPDVSPLGYVHAGIGNGLPGIAPRIDDGISSDAGAQAGAQLDTAIPDGYRAHIDGRAVEGAVSGSVVATYMHGPVLARNPQLADYLLAGAVGALAPLQVEGVERLRQERIAAGKAQQQERASR</sequence>
<keyword evidence="2" id="KW-0133">Cell shape</keyword>
<dbReference type="GO" id="GO:0009252">
    <property type="term" value="P:peptidoglycan biosynthetic process"/>
    <property type="evidence" value="ECO:0007669"/>
    <property type="project" value="UniProtKB-UniRule"/>
</dbReference>
<dbReference type="SUPFAM" id="SSF52317">
    <property type="entry name" value="Class I glutamine amidotransferase-like"/>
    <property type="match status" value="1"/>
</dbReference>
<dbReference type="GO" id="GO:0008360">
    <property type="term" value="P:regulation of cell shape"/>
    <property type="evidence" value="ECO:0007669"/>
    <property type="project" value="UniProtKB-KW"/>
</dbReference>
<evidence type="ECO:0000259" key="3">
    <source>
        <dbReference type="Pfam" id="PF07685"/>
    </source>
</evidence>
<dbReference type="GO" id="GO:0140282">
    <property type="term" value="F:carbon-nitrogen ligase activity on lipid II"/>
    <property type="evidence" value="ECO:0007669"/>
    <property type="project" value="UniProtKB-UniRule"/>
</dbReference>
<dbReference type="GO" id="GO:0071555">
    <property type="term" value="P:cell wall organization"/>
    <property type="evidence" value="ECO:0007669"/>
    <property type="project" value="UniProtKB-KW"/>
</dbReference>
<dbReference type="Pfam" id="PF07685">
    <property type="entry name" value="GATase_3"/>
    <property type="match status" value="1"/>
</dbReference>
<dbReference type="PANTHER" id="PTHR21343:SF9">
    <property type="entry name" value="LIPID II ISOGLUTAMINYL SYNTHASE (GLUTAMINE-HYDROLYZING) SUBUNIT GATD"/>
    <property type="match status" value="1"/>
</dbReference>
<dbReference type="GO" id="GO:0004359">
    <property type="term" value="F:glutaminase activity"/>
    <property type="evidence" value="ECO:0007669"/>
    <property type="project" value="UniProtKB-UniRule"/>
</dbReference>
<comment type="pathway">
    <text evidence="2">Cell wall biogenesis; peptidoglycan biosynthesis.</text>
</comment>
<dbReference type="AlphaFoldDB" id="A0AB38XNW0"/>
<dbReference type="InterPro" id="IPR043702">
    <property type="entry name" value="Lipid_II_synth_GatD"/>
</dbReference>
<dbReference type="GO" id="GO:0009236">
    <property type="term" value="P:cobalamin biosynthetic process"/>
    <property type="evidence" value="ECO:0007669"/>
    <property type="project" value="InterPro"/>
</dbReference>
<evidence type="ECO:0000256" key="2">
    <source>
        <dbReference type="HAMAP-Rule" id="MF_02213"/>
    </source>
</evidence>
<protein>
    <recommendedName>
        <fullName evidence="2">Lipid II isoglutaminyl synthase (glutamine-hydrolyzing) subunit GatD</fullName>
        <ecNumber evidence="2">6.3.5.13</ecNumber>
    </recommendedName>
    <alternativeName>
        <fullName evidence="2">Lipid II isoglutaminyl synthase glutaminase subunit</fullName>
        <ecNumber evidence="2">3.5.1.2</ecNumber>
    </alternativeName>
</protein>
<feature type="binding site" evidence="2">
    <location>
        <position position="127"/>
    </location>
    <ligand>
        <name>substrate</name>
    </ligand>
</feature>
<keyword evidence="2" id="KW-0961">Cell wall biogenesis/degradation</keyword>
<reference evidence="4" key="1">
    <citation type="submission" date="2023-01" db="EMBL/GenBank/DDBJ databases">
        <title>Comparative Genomic Analysis of the Clinically-Derived Winkia Strain NY0527 Provides Evidence into the Taxonomic Reassignment of Winkia neuii and Characterizes Their Virulence Traits.</title>
        <authorList>
            <person name="Cai X."/>
            <person name="Peng Y."/>
            <person name="Li M."/>
            <person name="Qiu Y."/>
            <person name="Wang Y."/>
            <person name="Xu L."/>
            <person name="Hou Q."/>
        </authorList>
    </citation>
    <scope>NUCLEOTIDE SEQUENCE</scope>
    <source>
        <strain evidence="4">NY0527</strain>
    </source>
</reference>
<dbReference type="InterPro" id="IPR029062">
    <property type="entry name" value="Class_I_gatase-like"/>
</dbReference>
<feature type="active site" description="Nucleophile" evidence="2">
    <location>
        <position position="93"/>
    </location>
</feature>
<dbReference type="RefSeq" id="WP_004808336.1">
    <property type="nucleotide sequence ID" value="NZ_CP116394.1"/>
</dbReference>
<dbReference type="EMBL" id="CP116394">
    <property type="protein sequence ID" value="WCE45816.1"/>
    <property type="molecule type" value="Genomic_DNA"/>
</dbReference>
<keyword evidence="1 2" id="KW-0315">Glutamine amidotransferase</keyword>
<evidence type="ECO:0000256" key="1">
    <source>
        <dbReference type="ARBA" id="ARBA00022962"/>
    </source>
</evidence>
<comment type="subunit">
    <text evidence="2">Forms a heterodimer with MurT.</text>
</comment>
<comment type="catalytic activity">
    <reaction evidence="2">
        <text>beta-D-GlcNAc-(1-&gt;4)-Mur2Ac(oyl-L-Ala-gamma-D-Glu-L-Lys-D-Ala-D-Ala)-di-trans,octa-cis-undecaprenyl diphosphate + L-glutamine + ATP + H2O = beta-D-GlcNAc-(1-&gt;4)-Mur2Ac(oyl-L-Ala-D-isoglutaminyl-L-Lys-D-Ala-D-Ala)-di-trans,octa-cis-undecaprenyl diphosphate + L-glutamate + ADP + phosphate + H(+)</text>
        <dbReference type="Rhea" id="RHEA:57928"/>
        <dbReference type="ChEBI" id="CHEBI:15377"/>
        <dbReference type="ChEBI" id="CHEBI:15378"/>
        <dbReference type="ChEBI" id="CHEBI:29985"/>
        <dbReference type="ChEBI" id="CHEBI:30616"/>
        <dbReference type="ChEBI" id="CHEBI:43474"/>
        <dbReference type="ChEBI" id="CHEBI:58359"/>
        <dbReference type="ChEBI" id="CHEBI:60033"/>
        <dbReference type="ChEBI" id="CHEBI:62233"/>
        <dbReference type="ChEBI" id="CHEBI:456216"/>
        <dbReference type="EC" id="6.3.5.13"/>
    </reaction>
</comment>
<feature type="active site" evidence="2">
    <location>
        <position position="229"/>
    </location>
</feature>
<evidence type="ECO:0000313" key="4">
    <source>
        <dbReference type="EMBL" id="WCE45816.1"/>
    </source>
</evidence>
<keyword evidence="2" id="KW-0378">Hydrolase</keyword>
<evidence type="ECO:0000313" key="5">
    <source>
        <dbReference type="Proteomes" id="UP001211044"/>
    </source>
</evidence>
<dbReference type="EC" id="6.3.5.13" evidence="2"/>